<dbReference type="Proteomes" id="UP000435112">
    <property type="component" value="Unassembled WGS sequence"/>
</dbReference>
<gene>
    <name evidence="2" type="ORF">PR001_g27317</name>
    <name evidence="1" type="ORF">PR002_g27387</name>
    <name evidence="3" type="ORF">PR003_g28398</name>
</gene>
<dbReference type="EMBL" id="QXFT01004300">
    <property type="protein sequence ID" value="KAE9278850.1"/>
    <property type="molecule type" value="Genomic_DNA"/>
</dbReference>
<protein>
    <submittedName>
        <fullName evidence="2">Uncharacterized protein</fullName>
    </submittedName>
</protein>
<dbReference type="Proteomes" id="UP000429607">
    <property type="component" value="Unassembled WGS sequence"/>
</dbReference>
<comment type="caution">
    <text evidence="2">The sequence shown here is derived from an EMBL/GenBank/DDBJ whole genome shotgun (WGS) entry which is preliminary data.</text>
</comment>
<dbReference type="AlphaFoldDB" id="A0A6A3HIL2"/>
<evidence type="ECO:0000313" key="3">
    <source>
        <dbReference type="EMBL" id="KAE9278850.1"/>
    </source>
</evidence>
<dbReference type="Proteomes" id="UP000434957">
    <property type="component" value="Unassembled WGS sequence"/>
</dbReference>
<evidence type="ECO:0000313" key="4">
    <source>
        <dbReference type="Proteomes" id="UP000429607"/>
    </source>
</evidence>
<evidence type="ECO:0000313" key="1">
    <source>
        <dbReference type="EMBL" id="KAE8969578.1"/>
    </source>
</evidence>
<dbReference type="EMBL" id="QXFV01004365">
    <property type="protein sequence ID" value="KAE8970066.1"/>
    <property type="molecule type" value="Genomic_DNA"/>
</dbReference>
<dbReference type="EMBL" id="QXFU01004290">
    <property type="protein sequence ID" value="KAE8969578.1"/>
    <property type="molecule type" value="Genomic_DNA"/>
</dbReference>
<evidence type="ECO:0000313" key="6">
    <source>
        <dbReference type="Proteomes" id="UP000435112"/>
    </source>
</evidence>
<organism evidence="2 4">
    <name type="scientific">Phytophthora rubi</name>
    <dbReference type="NCBI Taxonomy" id="129364"/>
    <lineage>
        <taxon>Eukaryota</taxon>
        <taxon>Sar</taxon>
        <taxon>Stramenopiles</taxon>
        <taxon>Oomycota</taxon>
        <taxon>Peronosporomycetes</taxon>
        <taxon>Peronosporales</taxon>
        <taxon>Peronosporaceae</taxon>
        <taxon>Phytophthora</taxon>
    </lineage>
</organism>
<accession>A0A6A3HIL2</accession>
<dbReference type="OrthoDB" id="128387at2759"/>
<name>A0A6A3HIL2_9STRA</name>
<keyword evidence="5" id="KW-1185">Reference proteome</keyword>
<proteinExistence type="predicted"/>
<sequence>MADHLRSQEYLRLRRSANSLLLEPRMSDEDAARLVEAYERNDTSDSEYLQEKEWRVAHQKMEKAEIDNERGDTENK</sequence>
<evidence type="ECO:0000313" key="5">
    <source>
        <dbReference type="Proteomes" id="UP000434957"/>
    </source>
</evidence>
<reference evidence="4 6" key="1">
    <citation type="submission" date="2018-09" db="EMBL/GenBank/DDBJ databases">
        <title>Genomic investigation of the strawberry pathogen Phytophthora fragariae indicates pathogenicity is determined by transcriptional variation in three key races.</title>
        <authorList>
            <person name="Adams T.M."/>
            <person name="Armitage A.D."/>
            <person name="Sobczyk M.K."/>
            <person name="Bates H.J."/>
            <person name="Dunwell J.M."/>
            <person name="Nellist C.F."/>
            <person name="Harrison R.J."/>
        </authorList>
    </citation>
    <scope>NUCLEOTIDE SEQUENCE [LARGE SCALE GENOMIC DNA]</scope>
    <source>
        <strain evidence="2 4">SCRP249</strain>
        <strain evidence="1 6">SCRP324</strain>
        <strain evidence="3 5">SCRP333</strain>
    </source>
</reference>
<evidence type="ECO:0000313" key="2">
    <source>
        <dbReference type="EMBL" id="KAE8970066.1"/>
    </source>
</evidence>